<keyword evidence="1" id="KW-0805">Transcription regulation</keyword>
<dbReference type="SMART" id="SM00421">
    <property type="entry name" value="HTH_LUXR"/>
    <property type="match status" value="1"/>
</dbReference>
<dbReference type="PANTHER" id="PTHR44688">
    <property type="entry name" value="DNA-BINDING TRANSCRIPTIONAL ACTIVATOR DEVR_DOSR"/>
    <property type="match status" value="1"/>
</dbReference>
<accession>A0A7G5IFL6</accession>
<dbReference type="RefSeq" id="WP_182295003.1">
    <property type="nucleotide sequence ID" value="NZ_CP059851.1"/>
</dbReference>
<evidence type="ECO:0000256" key="3">
    <source>
        <dbReference type="ARBA" id="ARBA00023163"/>
    </source>
</evidence>
<dbReference type="Gene3D" id="3.40.50.300">
    <property type="entry name" value="P-loop containing nucleotide triphosphate hydrolases"/>
    <property type="match status" value="1"/>
</dbReference>
<dbReference type="Pfam" id="PF25873">
    <property type="entry name" value="WHD_MalT"/>
    <property type="match status" value="1"/>
</dbReference>
<keyword evidence="3" id="KW-0804">Transcription</keyword>
<evidence type="ECO:0000256" key="1">
    <source>
        <dbReference type="ARBA" id="ARBA00023015"/>
    </source>
</evidence>
<dbReference type="SUPFAM" id="SSF52540">
    <property type="entry name" value="P-loop containing nucleoside triphosphate hydrolases"/>
    <property type="match status" value="1"/>
</dbReference>
<dbReference type="PROSITE" id="PS50043">
    <property type="entry name" value="HTH_LUXR_2"/>
    <property type="match status" value="1"/>
</dbReference>
<dbReference type="GO" id="GO:0003677">
    <property type="term" value="F:DNA binding"/>
    <property type="evidence" value="ECO:0007669"/>
    <property type="project" value="UniProtKB-KW"/>
</dbReference>
<keyword evidence="2" id="KW-0238">DNA-binding</keyword>
<dbReference type="Proteomes" id="UP000515292">
    <property type="component" value="Chromosome"/>
</dbReference>
<evidence type="ECO:0000313" key="5">
    <source>
        <dbReference type="EMBL" id="QMW22158.1"/>
    </source>
</evidence>
<reference evidence="5 6" key="1">
    <citation type="submission" date="2020-07" db="EMBL/GenBank/DDBJ databases">
        <title>Complete genome sequence for Sandaracinobacter sp. M6.</title>
        <authorList>
            <person name="Tang Y."/>
            <person name="Liu Q."/>
            <person name="Guo Z."/>
            <person name="Lei P."/>
            <person name="Huang B."/>
        </authorList>
    </citation>
    <scope>NUCLEOTIDE SEQUENCE [LARGE SCALE GENOMIC DNA]</scope>
    <source>
        <strain evidence="5 6">M6</strain>
    </source>
</reference>
<dbReference type="InterPro" id="IPR000792">
    <property type="entry name" value="Tscrpt_reg_LuxR_C"/>
</dbReference>
<dbReference type="PROSITE" id="PS00622">
    <property type="entry name" value="HTH_LUXR_1"/>
    <property type="match status" value="1"/>
</dbReference>
<dbReference type="SUPFAM" id="SSF46894">
    <property type="entry name" value="C-terminal effector domain of the bipartite response regulators"/>
    <property type="match status" value="1"/>
</dbReference>
<dbReference type="EMBL" id="CP059851">
    <property type="protein sequence ID" value="QMW22158.1"/>
    <property type="molecule type" value="Genomic_DNA"/>
</dbReference>
<protein>
    <submittedName>
        <fullName evidence="5">AAA family ATPase</fullName>
    </submittedName>
</protein>
<name>A0A7G5IFL6_9SPHN</name>
<dbReference type="Gene3D" id="1.25.40.10">
    <property type="entry name" value="Tetratricopeptide repeat domain"/>
    <property type="match status" value="1"/>
</dbReference>
<dbReference type="InterPro" id="IPR016032">
    <property type="entry name" value="Sig_transdc_resp-reg_C-effctor"/>
</dbReference>
<dbReference type="AlphaFoldDB" id="A0A7G5IFL6"/>
<gene>
    <name evidence="5" type="ORF">H3309_12385</name>
</gene>
<sequence>MNERLIRVVRQDSHPETAPTAGHADFVGRIAPPRQHVATAVRPALLDRLDAGLVRPVSLILSPAGFGKTTLLSQWFSRLRQDGRVAAGWMSLDADDSGAVAFILHLVTAIADAGIALDAPSVPAMLQAGRSGIDAELFRMLDALAESKRRLVLIIDDCHLGRAELVDQLLTRVVQHPRANVHLALGSRERPGAISAQWMARGLVALMGPTDLALDDAGLAEIFGDTLDAGAREILLRRTEGWPVAVQLARLWLSQDSAHACAIDAFGGRSGEMARYLLEQVLAGLPPELIDFLTATSILDRFDARLADAVRDAADSQQLIERLRPFEAFLLPLDAARSLFRYHHLIADYLQLRLEATDVAKGRILRQRAARQLATDGHLVDAVRQARKAGDTALAIELIANAGGWELVIPHGPPILDALLAEFDDPVIAQSPVLLLMRAYQLNGLGDVVMARVVAECAGRFDPSSTRQARDQLVVSHILDAYADDIYRPQWRAAFPAALDSLDRDDHFGRGALLNNIAASDTNMGALESAEAHARHSIIEMTASGQLIGRLHAEGTLAQSLFFQGRLTEAEALLRDVMRAGADRNGPGSVIKDLVAVLIANIAYWRDEQTEARALLAESLDRVEAYDGWVDIYDAAFRTSVALDFLNSGLDAAMATIDRARALARRRQSAVLAELALAWRLEVLIIADQHEAAAAVVKDEGIVERQRVTGLGWRPGYQHGVALTQWYLKTERPSAALPLLRDLRTHAAFEGRRMHLARIDTMQAAAHHRRGDTPAMLTALARAARFLEAEYAPRALLDTAAPIEAMLSIALSDTSRGRFSANQRMVLARLLEHVRSRQGEPKDGLSSRELSVLQQLCAGHGNKRIAWALGMSENTVKFHLKRIYAKLGTDTRHGAVAAAIARGLRTPSYS</sequence>
<dbReference type="InterPro" id="IPR027417">
    <property type="entry name" value="P-loop_NTPase"/>
</dbReference>
<evidence type="ECO:0000313" key="6">
    <source>
        <dbReference type="Proteomes" id="UP000515292"/>
    </source>
</evidence>
<dbReference type="GO" id="GO:0006355">
    <property type="term" value="P:regulation of DNA-templated transcription"/>
    <property type="evidence" value="ECO:0007669"/>
    <property type="project" value="InterPro"/>
</dbReference>
<dbReference type="InterPro" id="IPR011990">
    <property type="entry name" value="TPR-like_helical_dom_sf"/>
</dbReference>
<dbReference type="KEGG" id="sand:H3309_12385"/>
<dbReference type="Gene3D" id="1.10.10.10">
    <property type="entry name" value="Winged helix-like DNA-binding domain superfamily/Winged helix DNA-binding domain"/>
    <property type="match status" value="1"/>
</dbReference>
<dbReference type="InterPro" id="IPR036388">
    <property type="entry name" value="WH-like_DNA-bd_sf"/>
</dbReference>
<dbReference type="Pfam" id="PF00196">
    <property type="entry name" value="GerE"/>
    <property type="match status" value="1"/>
</dbReference>
<evidence type="ECO:0000259" key="4">
    <source>
        <dbReference type="PROSITE" id="PS50043"/>
    </source>
</evidence>
<evidence type="ECO:0000256" key="2">
    <source>
        <dbReference type="ARBA" id="ARBA00023125"/>
    </source>
</evidence>
<proteinExistence type="predicted"/>
<feature type="domain" description="HTH luxR-type" evidence="4">
    <location>
        <begin position="838"/>
        <end position="903"/>
    </location>
</feature>
<dbReference type="CDD" id="cd06170">
    <property type="entry name" value="LuxR_C_like"/>
    <property type="match status" value="1"/>
</dbReference>
<organism evidence="5 6">
    <name type="scientific">Sandaracinobacteroides saxicola</name>
    <dbReference type="NCBI Taxonomy" id="2759707"/>
    <lineage>
        <taxon>Bacteria</taxon>
        <taxon>Pseudomonadati</taxon>
        <taxon>Pseudomonadota</taxon>
        <taxon>Alphaproteobacteria</taxon>
        <taxon>Sphingomonadales</taxon>
        <taxon>Sphingosinicellaceae</taxon>
        <taxon>Sandaracinobacteroides</taxon>
    </lineage>
</organism>
<dbReference type="PRINTS" id="PR00038">
    <property type="entry name" value="HTHLUXR"/>
</dbReference>
<dbReference type="PANTHER" id="PTHR44688:SF16">
    <property type="entry name" value="DNA-BINDING TRANSCRIPTIONAL ACTIVATOR DEVR_DOSR"/>
    <property type="match status" value="1"/>
</dbReference>
<dbReference type="InterPro" id="IPR059106">
    <property type="entry name" value="WHD_MalT"/>
</dbReference>
<keyword evidence="6" id="KW-1185">Reference proteome</keyword>